<dbReference type="AlphaFoldDB" id="A0A6I2TVQ9"/>
<gene>
    <name evidence="1" type="ORF">FYJ72_03980</name>
</gene>
<dbReference type="EMBL" id="VUNF01000004">
    <property type="protein sequence ID" value="MST76862.1"/>
    <property type="molecule type" value="Genomic_DNA"/>
</dbReference>
<dbReference type="RefSeq" id="WP_154480484.1">
    <property type="nucleotide sequence ID" value="NZ_VUNF01000004.1"/>
</dbReference>
<accession>A0A6I2TVQ9</accession>
<evidence type="ECO:0000313" key="1">
    <source>
        <dbReference type="EMBL" id="MST76862.1"/>
    </source>
</evidence>
<dbReference type="Proteomes" id="UP000450161">
    <property type="component" value="Unassembled WGS sequence"/>
</dbReference>
<protein>
    <recommendedName>
        <fullName evidence="3">HNH nuclease domain-containing protein</fullName>
    </recommendedName>
</protein>
<sequence length="256" mass="29544">MSYIKFKFPVKLGKGYQFAKGIGVRDVIIHNSGKRVQRKYNDDMSTSGYDIKYLVIKTEKSGRHYIQLNKPSKKIYVDEMVAYTFCHRPLGSTHFIHVNGDIGDDYCGNIKWVTRMDYRAHYLSKFTQTVNGEDYVLYDDDCYVSKKGIVVDGQGNVRPLQTSVSDSDMGCMRAAVPHVKGENRRSCFLHEMMAEVWLNHDLSDVNNVVYHKNGNICDNDLSNLQIVKRDSKEAKEENENWQKWKDAENIRLSGHI</sequence>
<dbReference type="InterPro" id="IPR044925">
    <property type="entry name" value="His-Me_finger_sf"/>
</dbReference>
<evidence type="ECO:0008006" key="3">
    <source>
        <dbReference type="Google" id="ProtNLM"/>
    </source>
</evidence>
<evidence type="ECO:0000313" key="2">
    <source>
        <dbReference type="Proteomes" id="UP000450161"/>
    </source>
</evidence>
<dbReference type="SUPFAM" id="SSF54060">
    <property type="entry name" value="His-Me finger endonucleases"/>
    <property type="match status" value="2"/>
</dbReference>
<proteinExistence type="predicted"/>
<dbReference type="Gene3D" id="3.90.75.20">
    <property type="match status" value="2"/>
</dbReference>
<organism evidence="1 2">
    <name type="scientific">Segatella copri</name>
    <dbReference type="NCBI Taxonomy" id="165179"/>
    <lineage>
        <taxon>Bacteria</taxon>
        <taxon>Pseudomonadati</taxon>
        <taxon>Bacteroidota</taxon>
        <taxon>Bacteroidia</taxon>
        <taxon>Bacteroidales</taxon>
        <taxon>Prevotellaceae</taxon>
        <taxon>Segatella</taxon>
    </lineage>
</organism>
<comment type="caution">
    <text evidence="1">The sequence shown here is derived from an EMBL/GenBank/DDBJ whole genome shotgun (WGS) entry which is preliminary data.</text>
</comment>
<reference evidence="1 2" key="1">
    <citation type="submission" date="2019-08" db="EMBL/GenBank/DDBJ databases">
        <title>In-depth cultivation of the pig gut microbiome towards novel bacterial diversity and tailored functional studies.</title>
        <authorList>
            <person name="Wylensek D."/>
            <person name="Hitch T.C.A."/>
            <person name="Clavel T."/>
        </authorList>
    </citation>
    <scope>NUCLEOTIDE SEQUENCE [LARGE SCALE GENOMIC DNA]</scope>
    <source>
        <strain evidence="1 2">LKV-178-WT-2C</strain>
    </source>
</reference>
<name>A0A6I2TVQ9_9BACT</name>